<organism evidence="2 3">
    <name type="scientific">Cyclobacterium marinum (strain ATCC 25205 / DSM 745 / LMG 13164 / NCIMB 1802)</name>
    <name type="common">Flectobacillus marinus</name>
    <dbReference type="NCBI Taxonomy" id="880070"/>
    <lineage>
        <taxon>Bacteria</taxon>
        <taxon>Pseudomonadati</taxon>
        <taxon>Bacteroidota</taxon>
        <taxon>Cytophagia</taxon>
        <taxon>Cytophagales</taxon>
        <taxon>Cyclobacteriaceae</taxon>
        <taxon>Cyclobacterium</taxon>
    </lineage>
</organism>
<accession>G0J4H5</accession>
<feature type="region of interest" description="Disordered" evidence="1">
    <location>
        <begin position="1"/>
        <end position="20"/>
    </location>
</feature>
<evidence type="ECO:0000313" key="3">
    <source>
        <dbReference type="Proteomes" id="UP000001635"/>
    </source>
</evidence>
<gene>
    <name evidence="2" type="ordered locus">Cycma_4729</name>
</gene>
<protein>
    <submittedName>
        <fullName evidence="2">Uncharacterized protein</fullName>
    </submittedName>
</protein>
<sequence>MADQKKKNANLPVNSSPVCYQNEPDIQEDYFLPNPKIKKSKKTIHVDTKKEDQ</sequence>
<evidence type="ECO:0000313" key="2">
    <source>
        <dbReference type="EMBL" id="AEL28415.1"/>
    </source>
</evidence>
<dbReference type="Proteomes" id="UP000001635">
    <property type="component" value="Chromosome"/>
</dbReference>
<dbReference type="AlphaFoldDB" id="G0J4H5"/>
<name>G0J4H5_CYCMS</name>
<dbReference type="KEGG" id="cmr:Cycma_4729"/>
<proteinExistence type="predicted"/>
<dbReference type="STRING" id="880070.Cycma_4729"/>
<dbReference type="HOGENOM" id="CLU_3060755_0_0_10"/>
<keyword evidence="3" id="KW-1185">Reference proteome</keyword>
<evidence type="ECO:0000256" key="1">
    <source>
        <dbReference type="SAM" id="MobiDB-lite"/>
    </source>
</evidence>
<dbReference type="EMBL" id="CP002955">
    <property type="protein sequence ID" value="AEL28415.1"/>
    <property type="molecule type" value="Genomic_DNA"/>
</dbReference>
<reference evidence="3" key="1">
    <citation type="submission" date="2011-07" db="EMBL/GenBank/DDBJ databases">
        <title>The complete genome of Cyclobacterium marinum DSM 745.</title>
        <authorList>
            <person name="Lucas S."/>
            <person name="Han J."/>
            <person name="Lapidus A."/>
            <person name="Bruce D."/>
            <person name="Goodwin L."/>
            <person name="Pitluck S."/>
            <person name="Peters L."/>
            <person name="Kyrpides N."/>
            <person name="Mavromatis K."/>
            <person name="Ivanova N."/>
            <person name="Ovchinnikova G."/>
            <person name="Chertkov O."/>
            <person name="Detter J.C."/>
            <person name="Tapia R."/>
            <person name="Han C."/>
            <person name="Land M."/>
            <person name="Hauser L."/>
            <person name="Markowitz V."/>
            <person name="Cheng J.-F."/>
            <person name="Hugenholtz P."/>
            <person name="Woyke T."/>
            <person name="Wu D."/>
            <person name="Tindall B."/>
            <person name="Schuetze A."/>
            <person name="Brambilla E."/>
            <person name="Klenk H.-P."/>
            <person name="Eisen J.A."/>
        </authorList>
    </citation>
    <scope>NUCLEOTIDE SEQUENCE [LARGE SCALE GENOMIC DNA]</scope>
    <source>
        <strain evidence="3">ATCC 25205 / DSM 745 / LMG 13164 / NCIMB 1802</strain>
    </source>
</reference>
<dbReference type="RefSeq" id="WP_014022695.1">
    <property type="nucleotide sequence ID" value="NC_015914.1"/>
</dbReference>